<accession>A0ACB8CP95</accession>
<evidence type="ECO:0000313" key="2">
    <source>
        <dbReference type="Proteomes" id="UP000821865"/>
    </source>
</evidence>
<reference evidence="1" key="1">
    <citation type="submission" date="2020-05" db="EMBL/GenBank/DDBJ databases">
        <title>Large-scale comparative analyses of tick genomes elucidate their genetic diversity and vector capacities.</title>
        <authorList>
            <person name="Jia N."/>
            <person name="Wang J."/>
            <person name="Shi W."/>
            <person name="Du L."/>
            <person name="Sun Y."/>
            <person name="Zhan W."/>
            <person name="Jiang J."/>
            <person name="Wang Q."/>
            <person name="Zhang B."/>
            <person name="Ji P."/>
            <person name="Sakyi L.B."/>
            <person name="Cui X."/>
            <person name="Yuan T."/>
            <person name="Jiang B."/>
            <person name="Yang W."/>
            <person name="Lam T.T.-Y."/>
            <person name="Chang Q."/>
            <person name="Ding S."/>
            <person name="Wang X."/>
            <person name="Zhu J."/>
            <person name="Ruan X."/>
            <person name="Zhao L."/>
            <person name="Wei J."/>
            <person name="Que T."/>
            <person name="Du C."/>
            <person name="Cheng J."/>
            <person name="Dai P."/>
            <person name="Han X."/>
            <person name="Huang E."/>
            <person name="Gao Y."/>
            <person name="Liu J."/>
            <person name="Shao H."/>
            <person name="Ye R."/>
            <person name="Li L."/>
            <person name="Wei W."/>
            <person name="Wang X."/>
            <person name="Wang C."/>
            <person name="Yang T."/>
            <person name="Huo Q."/>
            <person name="Li W."/>
            <person name="Guo W."/>
            <person name="Chen H."/>
            <person name="Zhou L."/>
            <person name="Ni X."/>
            <person name="Tian J."/>
            <person name="Zhou Y."/>
            <person name="Sheng Y."/>
            <person name="Liu T."/>
            <person name="Pan Y."/>
            <person name="Xia L."/>
            <person name="Li J."/>
            <person name="Zhao F."/>
            <person name="Cao W."/>
        </authorList>
    </citation>
    <scope>NUCLEOTIDE SEQUENCE</scope>
    <source>
        <strain evidence="1">Dsil-2018</strain>
    </source>
</reference>
<comment type="caution">
    <text evidence="1">The sequence shown here is derived from an EMBL/GenBank/DDBJ whole genome shotgun (WGS) entry which is preliminary data.</text>
</comment>
<gene>
    <name evidence="1" type="ORF">HPB49_002691</name>
</gene>
<protein>
    <submittedName>
        <fullName evidence="1">Uncharacterized protein</fullName>
    </submittedName>
</protein>
<keyword evidence="2" id="KW-1185">Reference proteome</keyword>
<sequence>MADHIWEFCAVACCPQAFGALDNCHFPVSPPKENAIDYYNYKGWYSVLLLALVDHNYTNYTNLGYPGRCHGAHVLQNYILSRAIRGPAFQSPTICVGTSLLPRVALCDQAFPLIPNLMKLFPGSSHTPAESNFNYGLSKT</sequence>
<name>A0ACB8CP95_DERSI</name>
<proteinExistence type="predicted"/>
<dbReference type="EMBL" id="CM023474">
    <property type="protein sequence ID" value="KAH7948827.1"/>
    <property type="molecule type" value="Genomic_DNA"/>
</dbReference>
<dbReference type="Proteomes" id="UP000821865">
    <property type="component" value="Chromosome 5"/>
</dbReference>
<organism evidence="1 2">
    <name type="scientific">Dermacentor silvarum</name>
    <name type="common">Tick</name>
    <dbReference type="NCBI Taxonomy" id="543639"/>
    <lineage>
        <taxon>Eukaryota</taxon>
        <taxon>Metazoa</taxon>
        <taxon>Ecdysozoa</taxon>
        <taxon>Arthropoda</taxon>
        <taxon>Chelicerata</taxon>
        <taxon>Arachnida</taxon>
        <taxon>Acari</taxon>
        <taxon>Parasitiformes</taxon>
        <taxon>Ixodida</taxon>
        <taxon>Ixodoidea</taxon>
        <taxon>Ixodidae</taxon>
        <taxon>Rhipicephalinae</taxon>
        <taxon>Dermacentor</taxon>
    </lineage>
</organism>
<evidence type="ECO:0000313" key="1">
    <source>
        <dbReference type="EMBL" id="KAH7948827.1"/>
    </source>
</evidence>